<dbReference type="Proteomes" id="UP000243308">
    <property type="component" value="Unassembled WGS sequence"/>
</dbReference>
<dbReference type="AlphaFoldDB" id="A0A086TIM7"/>
<proteinExistence type="predicted"/>
<gene>
    <name evidence="1" type="ORF">MVEG_12313</name>
</gene>
<name>A0A086TIM7_9FUNG</name>
<evidence type="ECO:0000313" key="1">
    <source>
        <dbReference type="EMBL" id="KFH61804.1"/>
    </source>
</evidence>
<dbReference type="EMBL" id="KN042438">
    <property type="protein sequence ID" value="KFH61804.1"/>
    <property type="molecule type" value="Genomic_DNA"/>
</dbReference>
<reference evidence="1 2" key="1">
    <citation type="submission" date="2011-02" db="EMBL/GenBank/DDBJ databases">
        <title>The Genome Sequence of Mortierella verticillata NRRL 6337.</title>
        <authorList>
            <consortium name="The Broad Institute Genome Sequencing Platform"/>
            <person name="Russ C."/>
            <person name="Cuomo C."/>
            <person name="Burger G."/>
            <person name="Gray M.W."/>
            <person name="Holland P.W.H."/>
            <person name="King N."/>
            <person name="Lang F.B.F."/>
            <person name="Roger A.J."/>
            <person name="Ruiz-Trillo I."/>
            <person name="Young S.K."/>
            <person name="Zeng Q."/>
            <person name="Gargeya S."/>
            <person name="Alvarado L."/>
            <person name="Berlin A."/>
            <person name="Chapman S.B."/>
            <person name="Chen Z."/>
            <person name="Freedman E."/>
            <person name="Gellesch M."/>
            <person name="Goldberg J."/>
            <person name="Griggs A."/>
            <person name="Gujja S."/>
            <person name="Heilman E."/>
            <person name="Heiman D."/>
            <person name="Howarth C."/>
            <person name="Mehta T."/>
            <person name="Neiman D."/>
            <person name="Pearson M."/>
            <person name="Roberts A."/>
            <person name="Saif S."/>
            <person name="Shea T."/>
            <person name="Shenoy N."/>
            <person name="Sisk P."/>
            <person name="Stolte C."/>
            <person name="Sykes S."/>
            <person name="White J."/>
            <person name="Yandava C."/>
            <person name="Haas B."/>
            <person name="Nusbaum C."/>
            <person name="Birren B."/>
        </authorList>
    </citation>
    <scope>NUCLEOTIDE SEQUENCE [LARGE SCALE GENOMIC DNA]</scope>
    <source>
        <strain evidence="1 2">NRRL 6337</strain>
    </source>
</reference>
<feature type="non-terminal residue" evidence="1">
    <location>
        <position position="1"/>
    </location>
</feature>
<evidence type="ECO:0008006" key="3">
    <source>
        <dbReference type="Google" id="ProtNLM"/>
    </source>
</evidence>
<sequence>APANHTHSTTLSSPLIGSATPFIALAGDSTLATIPGIITPSSTLVHGTLLHGRACSISTMASETARVLAISLHNQPWFGEMYAPLLTALRSNAEFQQAEHSTSAIQFLSQHPEPSAVLITDEALTLRENSAVWEAVLEYVRRGGTAIVMGLFPSFVQPNSMKPFFSRAGLHWGAGSYHRTTLALNSAAVDVANARKLPQRYSQKAVFVNNVVPENMWYKTDDNSVVQSAVFPPTSANTTGETAVAMATVGRGKLGYVGDVNAEDGSNAVILAMCGFL</sequence>
<accession>A0A086TIM7</accession>
<dbReference type="OrthoDB" id="245563at2759"/>
<protein>
    <recommendedName>
        <fullName evidence="3">Triacylglycerol lipase</fullName>
    </recommendedName>
</protein>
<organism evidence="1 2">
    <name type="scientific">Podila verticillata NRRL 6337</name>
    <dbReference type="NCBI Taxonomy" id="1069443"/>
    <lineage>
        <taxon>Eukaryota</taxon>
        <taxon>Fungi</taxon>
        <taxon>Fungi incertae sedis</taxon>
        <taxon>Mucoromycota</taxon>
        <taxon>Mortierellomycotina</taxon>
        <taxon>Mortierellomycetes</taxon>
        <taxon>Mortierellales</taxon>
        <taxon>Mortierellaceae</taxon>
        <taxon>Podila</taxon>
    </lineage>
</organism>
<keyword evidence="2" id="KW-1185">Reference proteome</keyword>
<evidence type="ECO:0000313" key="2">
    <source>
        <dbReference type="Proteomes" id="UP000243308"/>
    </source>
</evidence>